<dbReference type="Proteomes" id="UP000289166">
    <property type="component" value="Unassembled WGS sequence"/>
</dbReference>
<dbReference type="AlphaFoldDB" id="A0A4V1K207"/>
<evidence type="ECO:0000259" key="1">
    <source>
        <dbReference type="Pfam" id="PF00148"/>
    </source>
</evidence>
<organism evidence="2 3">
    <name type="scientific">Acetivibrio mesophilus</name>
    <dbReference type="NCBI Taxonomy" id="2487273"/>
    <lineage>
        <taxon>Bacteria</taxon>
        <taxon>Bacillati</taxon>
        <taxon>Bacillota</taxon>
        <taxon>Clostridia</taxon>
        <taxon>Eubacteriales</taxon>
        <taxon>Oscillospiraceae</taxon>
        <taxon>Acetivibrio</taxon>
    </lineage>
</organism>
<dbReference type="EMBL" id="RLII01000015">
    <property type="protein sequence ID" value="RXE58629.1"/>
    <property type="molecule type" value="Genomic_DNA"/>
</dbReference>
<dbReference type="Pfam" id="PF00148">
    <property type="entry name" value="Oxidored_nitro"/>
    <property type="match status" value="1"/>
</dbReference>
<gene>
    <name evidence="2" type="ORF">EFD62_11425</name>
</gene>
<sequence length="438" mass="49282">MIKILDQPRYVCALGAMQTVQGIYRGVPVLHAGPGCAGKLAAGIAGNNGDSGYISPQIYPCSNVTEKEIIFGGEERLAETIENALRVVDGDIFVVLSGCTAEIVGDDIAKVSSRFANMEKPVVYVETAGFKGNNLEGHEWVINAIIEQYLAKKPVKEKVKGLVNIWGPVPSYDPFWVGNIRELEKLLIEIGLTPNAIFGEYRGIENIDKIPQAEFNLLVSPWVGLKNVKLLEEKFQTPYLHYPTLPIGAFETGKFLRTVGKYAGVDVEVVEAVIERHEKEYYYHIERTSDVFLENRTMSRRFSTVTNATDALAISKFLVNDFGLVPEKQYITDDTPEEYRDSIEKYFTEFEYGIEAKVTFSKDAYRIHEEIRNCDYFGPPLIIGSIFEKKLTKELSGNFLAVSVPIKERLILHSSYVGYHGGLRLLEDIYTYVLKQFN</sequence>
<evidence type="ECO:0000313" key="2">
    <source>
        <dbReference type="EMBL" id="RXE58629.1"/>
    </source>
</evidence>
<name>A0A4V1K207_9FIRM</name>
<keyword evidence="3" id="KW-1185">Reference proteome</keyword>
<protein>
    <submittedName>
        <fullName evidence="2">Hydrogenase</fullName>
    </submittedName>
</protein>
<dbReference type="PANTHER" id="PTHR33712:SF7">
    <property type="entry name" value="LIGHT-INDEPENDENT PROTOCHLOROPHYLLIDE REDUCTASE SUBUNIT B"/>
    <property type="match status" value="1"/>
</dbReference>
<accession>A0A4V1K207</accession>
<dbReference type="InterPro" id="IPR050152">
    <property type="entry name" value="ChlB/BchB/BchZ"/>
</dbReference>
<evidence type="ECO:0000313" key="3">
    <source>
        <dbReference type="Proteomes" id="UP000289166"/>
    </source>
</evidence>
<comment type="caution">
    <text evidence="2">The sequence shown here is derived from an EMBL/GenBank/DDBJ whole genome shotgun (WGS) entry which is preliminary data.</text>
</comment>
<dbReference type="RefSeq" id="WP_069195913.1">
    <property type="nucleotide sequence ID" value="NZ_RLII01000015.1"/>
</dbReference>
<dbReference type="InterPro" id="IPR000510">
    <property type="entry name" value="Nase/OxRdtase_comp1"/>
</dbReference>
<dbReference type="Gene3D" id="3.40.50.1980">
    <property type="entry name" value="Nitrogenase molybdenum iron protein domain"/>
    <property type="match status" value="3"/>
</dbReference>
<proteinExistence type="predicted"/>
<dbReference type="GO" id="GO:0016491">
    <property type="term" value="F:oxidoreductase activity"/>
    <property type="evidence" value="ECO:0007669"/>
    <property type="project" value="InterPro"/>
</dbReference>
<dbReference type="SUPFAM" id="SSF53807">
    <property type="entry name" value="Helical backbone' metal receptor"/>
    <property type="match status" value="1"/>
</dbReference>
<dbReference type="PANTHER" id="PTHR33712">
    <property type="entry name" value="LIGHT-INDEPENDENT PROTOCHLOROPHYLLIDE REDUCTASE SUBUNIT B"/>
    <property type="match status" value="1"/>
</dbReference>
<dbReference type="OrthoDB" id="9802175at2"/>
<reference evidence="3" key="1">
    <citation type="submission" date="2018-11" db="EMBL/GenBank/DDBJ databases">
        <title>Genome sequencing of a novel mesophilic and cellulolytic organism within the genus Hungateiclostridium.</title>
        <authorList>
            <person name="Rettenmaier R."/>
            <person name="Liebl W."/>
            <person name="Zverlov V."/>
        </authorList>
    </citation>
    <scope>NUCLEOTIDE SEQUENCE [LARGE SCALE GENOMIC DNA]</scope>
    <source>
        <strain evidence="3">N2K1</strain>
    </source>
</reference>
<feature type="domain" description="Nitrogenase/oxidoreductase component 1" evidence="1">
    <location>
        <begin position="13"/>
        <end position="432"/>
    </location>
</feature>